<evidence type="ECO:0000313" key="1">
    <source>
        <dbReference type="EMBL" id="KAK9837189.1"/>
    </source>
</evidence>
<sequence length="393" mass="44887">MSLAPLACPDSICQDVAKLEKKLSGVKLTFDEKWALALTCSDRYNNFSDPTLLGGFAGVWTYFKGTSSAADQVDRSYRALRCYAFTENKEVLFWRYFLETPNSSSLLEKPVPRAQDGLYDTTVSKRMDDPYFSCLMVLTEAELDAGRQPCFSWRCIPLPGDFIVRMAVSLPPGNLSAPRVTCHEGLNDTLSFANSKWGIEFFLDDGMHRWTMGPIYDSQTLKLISNFQTKERYVRIRPSDPVHLDAMPFPKLRPRLDADQGLWLEEGRWEGTLSEVIWDDDGEMLRLRTRPAIWTPPDAESKDHALIWYDDAMYGFYPTNLPSFNKQDQLPTYKNVVRFEVGGMMREVDEFRRILLRYKVNGTAESLSVESYHRARGTLKSPFLQHSAQNGGA</sequence>
<evidence type="ECO:0000313" key="2">
    <source>
        <dbReference type="Proteomes" id="UP001485043"/>
    </source>
</evidence>
<dbReference type="AlphaFoldDB" id="A0AAW1RU19"/>
<protein>
    <submittedName>
        <fullName evidence="1">Uncharacterized protein</fullName>
    </submittedName>
</protein>
<dbReference type="Proteomes" id="UP001485043">
    <property type="component" value="Unassembled WGS sequence"/>
</dbReference>
<dbReference type="EMBL" id="JALJOV010001979">
    <property type="protein sequence ID" value="KAK9837189.1"/>
    <property type="molecule type" value="Genomic_DNA"/>
</dbReference>
<comment type="caution">
    <text evidence="1">The sequence shown here is derived from an EMBL/GenBank/DDBJ whole genome shotgun (WGS) entry which is preliminary data.</text>
</comment>
<accession>A0AAW1RU19</accession>
<name>A0AAW1RU19_9CHLO</name>
<keyword evidence="2" id="KW-1185">Reference proteome</keyword>
<proteinExistence type="predicted"/>
<organism evidence="1 2">
    <name type="scientific">Apatococcus fuscideae</name>
    <dbReference type="NCBI Taxonomy" id="2026836"/>
    <lineage>
        <taxon>Eukaryota</taxon>
        <taxon>Viridiplantae</taxon>
        <taxon>Chlorophyta</taxon>
        <taxon>core chlorophytes</taxon>
        <taxon>Trebouxiophyceae</taxon>
        <taxon>Chlorellales</taxon>
        <taxon>Chlorellaceae</taxon>
        <taxon>Apatococcus</taxon>
    </lineage>
</organism>
<reference evidence="1 2" key="1">
    <citation type="journal article" date="2024" name="Nat. Commun.">
        <title>Phylogenomics reveals the evolutionary origins of lichenization in chlorophyte algae.</title>
        <authorList>
            <person name="Puginier C."/>
            <person name="Libourel C."/>
            <person name="Otte J."/>
            <person name="Skaloud P."/>
            <person name="Haon M."/>
            <person name="Grisel S."/>
            <person name="Petersen M."/>
            <person name="Berrin J.G."/>
            <person name="Delaux P.M."/>
            <person name="Dal Grande F."/>
            <person name="Keller J."/>
        </authorList>
    </citation>
    <scope>NUCLEOTIDE SEQUENCE [LARGE SCALE GENOMIC DNA]</scope>
    <source>
        <strain evidence="1 2">SAG 2523</strain>
    </source>
</reference>
<gene>
    <name evidence="1" type="ORF">WJX84_012420</name>
</gene>